<evidence type="ECO:0000259" key="3">
    <source>
        <dbReference type="PROSITE" id="PS50006"/>
    </source>
</evidence>
<dbReference type="EnsemblMetazoa" id="GAUT045772-RA">
    <property type="protein sequence ID" value="GAUT045772-PA"/>
    <property type="gene ID" value="GAUT045772"/>
</dbReference>
<name>A0A1A9VS45_GLOAU</name>
<dbReference type="InterPro" id="IPR050923">
    <property type="entry name" value="Cell_Proc_Reg/RNA_Proc"/>
</dbReference>
<dbReference type="CDD" id="cd19856">
    <property type="entry name" value="DSRM_Kanadaptin"/>
    <property type="match status" value="1"/>
</dbReference>
<dbReference type="CDD" id="cd22677">
    <property type="entry name" value="FHA_Kanadaptin"/>
    <property type="match status" value="1"/>
</dbReference>
<proteinExistence type="predicted"/>
<dbReference type="PROSITE" id="PS50006">
    <property type="entry name" value="FHA_DOMAIN"/>
    <property type="match status" value="1"/>
</dbReference>
<dbReference type="InterPro" id="IPR008984">
    <property type="entry name" value="SMAD_FHA_dom_sf"/>
</dbReference>
<evidence type="ECO:0000313" key="5">
    <source>
        <dbReference type="Proteomes" id="UP000078200"/>
    </source>
</evidence>
<dbReference type="FunFam" id="2.60.200.20:FF:000071">
    <property type="entry name" value="AGAP004588-PA"/>
    <property type="match status" value="1"/>
</dbReference>
<dbReference type="Pfam" id="PF00498">
    <property type="entry name" value="FHA"/>
    <property type="match status" value="1"/>
</dbReference>
<keyword evidence="1" id="KW-0175">Coiled coil</keyword>
<dbReference type="PANTHER" id="PTHR23308">
    <property type="entry name" value="NUCLEAR INHIBITOR OF PROTEIN PHOSPHATASE-1"/>
    <property type="match status" value="1"/>
</dbReference>
<feature type="region of interest" description="Disordered" evidence="2">
    <location>
        <begin position="214"/>
        <end position="240"/>
    </location>
</feature>
<feature type="compositionally biased region" description="Polar residues" evidence="2">
    <location>
        <begin position="644"/>
        <end position="653"/>
    </location>
</feature>
<dbReference type="SMART" id="SM00240">
    <property type="entry name" value="FHA"/>
    <property type="match status" value="1"/>
</dbReference>
<evidence type="ECO:0000313" key="4">
    <source>
        <dbReference type="EnsemblMetazoa" id="GAUT045772-PA"/>
    </source>
</evidence>
<dbReference type="Proteomes" id="UP000078200">
    <property type="component" value="Unassembled WGS sequence"/>
</dbReference>
<dbReference type="VEuPathDB" id="VectorBase:GAUT045772"/>
<feature type="compositionally biased region" description="Basic and acidic residues" evidence="2">
    <location>
        <begin position="569"/>
        <end position="595"/>
    </location>
</feature>
<sequence length="721" mass="82560">MENFKVPTKPTNSTKSESLSKISNIPTIEQSSETTFEELPGDKVQCNPYKIPPWSSTPSKDCKYSFEILKSGQIIEKIEDLQEKAFWTFGRLPENDIEMAHPTISRFHAILQYRSKQEMNENVNSSDTLEEIPEGWYVYDLDSTHGTFLNKQRIPAKVFIRIRVGHMLRLGASTRSYILQGPVEDEEPESDLSVTELKLKRKEELEALALEKQRKMNEAEERARSEGCSWGMGEDADEETDLSHNPYATTNNEELFLDDPKKTLRGYFEREGLQLEYKCDEMSAGSFVCRVELPIDDSNGRPIVAEVVHKGRKKECVVQCALEACRILDRHGVLRQANQEPQKRKMKNPASDSDDDEFWDRTGDVARKKQRKANINADVSLTHEDLLKKESNLEKNLREIEAKIASYQEKRKRLKDQNNENGEDLESYLKNLNEAGTEQNKIMIRKLRLEEQHLKTEQQKVRKLIQITKPADIPCATASQIVASKAEMNKKLLPMIGKRNQFSKFKIITATTHKVEKPNSNKALASDEEEIEEDDCDEEKKPQDDGSNEPKGNENKSTIREGNAMEILTSEKKDLEDDDKLEAKRLHLDRNKTADENVMESKSSGEKTKHYGPSVMPTNILAKSCSQKDIAILGQESEARFVSNEIQSKNGNKTHAPLDSSKESSCSDLVKRRHRSRHRRQEVDIDDDDEHYDPTGKYAKWIPPENQTGDGFTELNKKYGY</sequence>
<feature type="coiled-coil region" evidence="1">
    <location>
        <begin position="383"/>
        <end position="424"/>
    </location>
</feature>
<evidence type="ECO:0000256" key="1">
    <source>
        <dbReference type="SAM" id="Coils"/>
    </source>
</evidence>
<feature type="compositionally biased region" description="Basic and acidic residues" evidence="2">
    <location>
        <begin position="214"/>
        <end position="225"/>
    </location>
</feature>
<feature type="region of interest" description="Disordered" evidence="2">
    <location>
        <begin position="336"/>
        <end position="359"/>
    </location>
</feature>
<feature type="region of interest" description="Disordered" evidence="2">
    <location>
        <begin position="643"/>
        <end position="721"/>
    </location>
</feature>
<feature type="region of interest" description="Disordered" evidence="2">
    <location>
        <begin position="1"/>
        <end position="40"/>
    </location>
</feature>
<protein>
    <submittedName>
        <fullName evidence="4">FHA domain-containing protein</fullName>
    </submittedName>
</protein>
<dbReference type="Gene3D" id="2.60.200.20">
    <property type="match status" value="1"/>
</dbReference>
<organism evidence="4 5">
    <name type="scientific">Glossina austeni</name>
    <name type="common">Savannah tsetse fly</name>
    <dbReference type="NCBI Taxonomy" id="7395"/>
    <lineage>
        <taxon>Eukaryota</taxon>
        <taxon>Metazoa</taxon>
        <taxon>Ecdysozoa</taxon>
        <taxon>Arthropoda</taxon>
        <taxon>Hexapoda</taxon>
        <taxon>Insecta</taxon>
        <taxon>Pterygota</taxon>
        <taxon>Neoptera</taxon>
        <taxon>Endopterygota</taxon>
        <taxon>Diptera</taxon>
        <taxon>Brachycera</taxon>
        <taxon>Muscomorpha</taxon>
        <taxon>Hippoboscoidea</taxon>
        <taxon>Glossinidae</taxon>
        <taxon>Glossina</taxon>
    </lineage>
</organism>
<dbReference type="SUPFAM" id="SSF49879">
    <property type="entry name" value="SMAD/FHA domain"/>
    <property type="match status" value="1"/>
</dbReference>
<keyword evidence="5" id="KW-1185">Reference proteome</keyword>
<accession>A0A1A9VS45</accession>
<dbReference type="InterPro" id="IPR000253">
    <property type="entry name" value="FHA_dom"/>
</dbReference>
<feature type="domain" description="FHA" evidence="3">
    <location>
        <begin position="87"/>
        <end position="154"/>
    </location>
</feature>
<dbReference type="STRING" id="7395.A0A1A9VS45"/>
<reference evidence="4" key="1">
    <citation type="submission" date="2020-05" db="UniProtKB">
        <authorList>
            <consortium name="EnsemblMetazoa"/>
        </authorList>
    </citation>
    <scope>IDENTIFICATION</scope>
    <source>
        <strain evidence="4">TTRI</strain>
    </source>
</reference>
<feature type="compositionally biased region" description="Basic residues" evidence="2">
    <location>
        <begin position="671"/>
        <end position="680"/>
    </location>
</feature>
<dbReference type="AlphaFoldDB" id="A0A1A9VS45"/>
<feature type="region of interest" description="Disordered" evidence="2">
    <location>
        <begin position="517"/>
        <end position="615"/>
    </location>
</feature>
<feature type="compositionally biased region" description="Polar residues" evidence="2">
    <location>
        <begin position="9"/>
        <end position="34"/>
    </location>
</feature>
<evidence type="ECO:0000256" key="2">
    <source>
        <dbReference type="SAM" id="MobiDB-lite"/>
    </source>
</evidence>
<feature type="compositionally biased region" description="Acidic residues" evidence="2">
    <location>
        <begin position="526"/>
        <end position="537"/>
    </location>
</feature>